<organism evidence="2 3">
    <name type="scientific">Fonticella tunisiensis</name>
    <dbReference type="NCBI Taxonomy" id="1096341"/>
    <lineage>
        <taxon>Bacteria</taxon>
        <taxon>Bacillati</taxon>
        <taxon>Bacillota</taxon>
        <taxon>Clostridia</taxon>
        <taxon>Eubacteriales</taxon>
        <taxon>Clostridiaceae</taxon>
        <taxon>Fonticella</taxon>
    </lineage>
</organism>
<comment type="caution">
    <text evidence="2">The sequence shown here is derived from an EMBL/GenBank/DDBJ whole genome shotgun (WGS) entry which is preliminary data.</text>
</comment>
<sequence length="312" mass="36539">MEIKRLHKKETRFLVLICGLGAVLALSAMFLFYFIWGNKTGFFEKNLINNNYPQLYKFIENPDFNEGIFKAYMDYNFGNKIEVLEKVKSGEYIYIKVRGVQGVRNISLVNRNGKYRWEFSDYVYNWQIKVPEKAVVYVENNEVQNKEGIVQIEKIPFGVYNLKVVMRNCEPYTTRIMAGQKAEIKLEPSKEIVNKCKDYLWEYFKFKEGIINGGKPGEISCVDKGSGIYSEIIDEASLYADDNFKVTKKLMEYKIEKAYFNDEGNIILDVSEKWDVEINNQGEVDKKTENNKNKYVFKTDNDIKLIQIKTNK</sequence>
<dbReference type="EMBL" id="SOAZ01000009">
    <property type="protein sequence ID" value="TDT61094.1"/>
    <property type="molecule type" value="Genomic_DNA"/>
</dbReference>
<keyword evidence="1" id="KW-0472">Membrane</keyword>
<reference evidence="2 3" key="1">
    <citation type="submission" date="2019-03" db="EMBL/GenBank/DDBJ databases">
        <title>Genomic Encyclopedia of Type Strains, Phase IV (KMG-IV): sequencing the most valuable type-strain genomes for metagenomic binning, comparative biology and taxonomic classification.</title>
        <authorList>
            <person name="Goeker M."/>
        </authorList>
    </citation>
    <scope>NUCLEOTIDE SEQUENCE [LARGE SCALE GENOMIC DNA]</scope>
    <source>
        <strain evidence="2 3">DSM 24455</strain>
    </source>
</reference>
<proteinExistence type="predicted"/>
<dbReference type="RefSeq" id="WP_133628057.1">
    <property type="nucleotide sequence ID" value="NZ_SOAZ01000009.1"/>
</dbReference>
<name>A0A4R7KQY8_9CLOT</name>
<keyword evidence="3" id="KW-1185">Reference proteome</keyword>
<dbReference type="OrthoDB" id="1953238at2"/>
<gene>
    <name evidence="2" type="ORF">EDD71_109109</name>
</gene>
<accession>A0A4R7KQY8</accession>
<protein>
    <submittedName>
        <fullName evidence="2">Uncharacterized protein</fullName>
    </submittedName>
</protein>
<feature type="transmembrane region" description="Helical" evidence="1">
    <location>
        <begin position="12"/>
        <end position="36"/>
    </location>
</feature>
<dbReference type="AlphaFoldDB" id="A0A4R7KQY8"/>
<keyword evidence="1" id="KW-0812">Transmembrane</keyword>
<keyword evidence="1" id="KW-1133">Transmembrane helix</keyword>
<evidence type="ECO:0000313" key="2">
    <source>
        <dbReference type="EMBL" id="TDT61094.1"/>
    </source>
</evidence>
<dbReference type="Proteomes" id="UP000295325">
    <property type="component" value="Unassembled WGS sequence"/>
</dbReference>
<evidence type="ECO:0000256" key="1">
    <source>
        <dbReference type="SAM" id="Phobius"/>
    </source>
</evidence>
<evidence type="ECO:0000313" key="3">
    <source>
        <dbReference type="Proteomes" id="UP000295325"/>
    </source>
</evidence>